<dbReference type="InterPro" id="IPR007745">
    <property type="entry name" value="Cyt_c_oxidase_Cu-chaperone"/>
</dbReference>
<evidence type="ECO:0000256" key="1">
    <source>
        <dbReference type="ARBA" id="ARBA00004569"/>
    </source>
</evidence>
<comment type="similarity">
    <text evidence="2">Belongs to the COX17 family.</text>
</comment>
<keyword evidence="4 8" id="KW-0186">Copper</keyword>
<dbReference type="GO" id="GO:0005507">
    <property type="term" value="F:copper ion binding"/>
    <property type="evidence" value="ECO:0007669"/>
    <property type="project" value="InterPro"/>
</dbReference>
<accession>A0AAN6G6A6</accession>
<reference evidence="9" key="1">
    <citation type="journal article" date="2023" name="PhytoFront">
        <title>Draft Genome Resources of Seven Strains of Tilletia horrida, Causal Agent of Kernel Smut of Rice.</title>
        <authorList>
            <person name="Khanal S."/>
            <person name="Antony Babu S."/>
            <person name="Zhou X.G."/>
        </authorList>
    </citation>
    <scope>NUCLEOTIDE SEQUENCE</scope>
    <source>
        <strain evidence="9">TX3</strain>
    </source>
</reference>
<evidence type="ECO:0000256" key="2">
    <source>
        <dbReference type="ARBA" id="ARBA00009241"/>
    </source>
</evidence>
<evidence type="ECO:0000256" key="4">
    <source>
        <dbReference type="ARBA" id="ARBA00023008"/>
    </source>
</evidence>
<feature type="binding site" evidence="8">
    <location>
        <position position="229"/>
    </location>
    <ligand>
        <name>Cu cation</name>
        <dbReference type="ChEBI" id="CHEBI:23378"/>
    </ligand>
</feature>
<keyword evidence="6" id="KW-1015">Disulfide bond</keyword>
<dbReference type="PANTHER" id="PTHR37849:SF1">
    <property type="entry name" value="YALI0E11605P"/>
    <property type="match status" value="1"/>
</dbReference>
<dbReference type="InterPro" id="IPR009069">
    <property type="entry name" value="Cys_alpha_HP_mot_SF"/>
</dbReference>
<organism evidence="9 10">
    <name type="scientific">Tilletia horrida</name>
    <dbReference type="NCBI Taxonomy" id="155126"/>
    <lineage>
        <taxon>Eukaryota</taxon>
        <taxon>Fungi</taxon>
        <taxon>Dikarya</taxon>
        <taxon>Basidiomycota</taxon>
        <taxon>Ustilaginomycotina</taxon>
        <taxon>Exobasidiomycetes</taxon>
        <taxon>Tilletiales</taxon>
        <taxon>Tilletiaceae</taxon>
        <taxon>Tilletia</taxon>
    </lineage>
</organism>
<comment type="subcellular location">
    <subcellularLocation>
        <location evidence="1">Mitochondrion intermembrane space</location>
    </subcellularLocation>
</comment>
<keyword evidence="10" id="KW-1185">Reference proteome</keyword>
<name>A0AAN6G6A6_9BASI</name>
<keyword evidence="7" id="KW-0143">Chaperone</keyword>
<protein>
    <submittedName>
        <fullName evidence="9">Uncharacterized protein</fullName>
    </submittedName>
</protein>
<dbReference type="Proteomes" id="UP001176521">
    <property type="component" value="Unassembled WGS sequence"/>
</dbReference>
<evidence type="ECO:0000256" key="3">
    <source>
        <dbReference type="ARBA" id="ARBA00022723"/>
    </source>
</evidence>
<evidence type="ECO:0000256" key="6">
    <source>
        <dbReference type="ARBA" id="ARBA00023157"/>
    </source>
</evidence>
<evidence type="ECO:0000313" key="10">
    <source>
        <dbReference type="Proteomes" id="UP001176521"/>
    </source>
</evidence>
<gene>
    <name evidence="9" type="ORF">OC842_006035</name>
</gene>
<dbReference type="GO" id="GO:0005758">
    <property type="term" value="C:mitochondrial intermembrane space"/>
    <property type="evidence" value="ECO:0007669"/>
    <property type="project" value="UniProtKB-SubCell"/>
</dbReference>
<keyword evidence="3 8" id="KW-0479">Metal-binding</keyword>
<dbReference type="EMBL" id="JAPDMQ010000490">
    <property type="protein sequence ID" value="KAK0523774.1"/>
    <property type="molecule type" value="Genomic_DNA"/>
</dbReference>
<comment type="caution">
    <text evidence="9">The sequence shown here is derived from an EMBL/GenBank/DDBJ whole genome shotgun (WGS) entry which is preliminary data.</text>
</comment>
<dbReference type="AlphaFoldDB" id="A0AAN6G6A6"/>
<dbReference type="GO" id="GO:0016531">
    <property type="term" value="F:copper chaperone activity"/>
    <property type="evidence" value="ECO:0007669"/>
    <property type="project" value="InterPro"/>
</dbReference>
<feature type="binding site" evidence="8">
    <location>
        <position position="230"/>
    </location>
    <ligand>
        <name>Cu cation</name>
        <dbReference type="ChEBI" id="CHEBI:23378"/>
    </ligand>
</feature>
<evidence type="ECO:0000256" key="8">
    <source>
        <dbReference type="PIRSR" id="PIRSR607745-1"/>
    </source>
</evidence>
<evidence type="ECO:0000256" key="7">
    <source>
        <dbReference type="ARBA" id="ARBA00023186"/>
    </source>
</evidence>
<sequence length="276" mass="29451">MPAPTSRLRSALAAGPSSLGAGSANVFGVRSFRSPVGPVRSGLTGFLFGVTLASAYGYYYLVNEYKGASTSMLESVKSLNTSASELSATMSRVGELENELRALQRDANTRATRAELARSDAYYKEAYAGLHDDIVELRARIANGLTSALPSSAVAEAQWRRRPLGEADVVTSSVVESFWPWSSSSSSSATNKKITPSALVDEKSAAAPVPEHKKNKFVTELNPTGIKPCCACPETKSARDECFLRHGGYDGEAAEEKCKDLVAAHRACMAKLGFKV</sequence>
<proteinExistence type="inferred from homology"/>
<evidence type="ECO:0000256" key="5">
    <source>
        <dbReference type="ARBA" id="ARBA00023128"/>
    </source>
</evidence>
<dbReference type="Pfam" id="PF05051">
    <property type="entry name" value="COX17"/>
    <property type="match status" value="1"/>
</dbReference>
<dbReference type="Gene3D" id="1.10.287.1130">
    <property type="entry name" value="CytochromE C oxidase copper chaperone"/>
    <property type="match status" value="1"/>
</dbReference>
<keyword evidence="5" id="KW-0496">Mitochondrion</keyword>
<dbReference type="FunFam" id="1.10.287.1130:FF:000005">
    <property type="entry name" value="Cytochrome c oxidase assembly protein subunit 17"/>
    <property type="match status" value="1"/>
</dbReference>
<dbReference type="PANTHER" id="PTHR37849">
    <property type="entry name" value="YALI0E11605P"/>
    <property type="match status" value="1"/>
</dbReference>
<dbReference type="SUPFAM" id="SSF47072">
    <property type="entry name" value="Cysteine alpha-hairpin motif"/>
    <property type="match status" value="1"/>
</dbReference>
<evidence type="ECO:0000313" key="9">
    <source>
        <dbReference type="EMBL" id="KAK0523774.1"/>
    </source>
</evidence>